<feature type="domain" description="Histidine kinase" evidence="17">
    <location>
        <begin position="299"/>
        <end position="395"/>
    </location>
</feature>
<evidence type="ECO:0000256" key="14">
    <source>
        <dbReference type="ARBA" id="ARBA00024827"/>
    </source>
</evidence>
<evidence type="ECO:0000256" key="11">
    <source>
        <dbReference type="ARBA" id="ARBA00023004"/>
    </source>
</evidence>
<dbReference type="STRING" id="1216970.GCA_001570985_01574"/>
<organism evidence="18 19">
    <name type="scientific">Janibacter limosus</name>
    <dbReference type="NCBI Taxonomy" id="53458"/>
    <lineage>
        <taxon>Bacteria</taxon>
        <taxon>Bacillati</taxon>
        <taxon>Actinomycetota</taxon>
        <taxon>Actinomycetes</taxon>
        <taxon>Micrococcales</taxon>
        <taxon>Intrasporangiaceae</taxon>
        <taxon>Janibacter</taxon>
    </lineage>
</organism>
<keyword evidence="6" id="KW-0004">4Fe-4S</keyword>
<comment type="function">
    <text evidence="14">Member of the two-component regulatory system NreB/NreC involved in the control of dissimilatory nitrate/nitrite reduction in response to oxygen. NreB functions as a direct oxygen sensor histidine kinase which is autophosphorylated, in the absence of oxygen, probably at the conserved histidine residue, and transfers its phosphate group probably to a conserved aspartate residue of NreC. NreB/NreC activates the expression of the nitrate (narGHJI) and nitrite (nir) reductase operons, as well as the putative nitrate transporter gene narT.</text>
</comment>
<dbReference type="InterPro" id="IPR005467">
    <property type="entry name" value="His_kinase_dom"/>
</dbReference>
<keyword evidence="10 18" id="KW-0418">Kinase</keyword>
<feature type="transmembrane region" description="Helical" evidence="16">
    <location>
        <begin position="36"/>
        <end position="52"/>
    </location>
</feature>
<dbReference type="InterPro" id="IPR004358">
    <property type="entry name" value="Sig_transdc_His_kin-like_C"/>
</dbReference>
<evidence type="ECO:0000256" key="12">
    <source>
        <dbReference type="ARBA" id="ARBA00023012"/>
    </source>
</evidence>
<evidence type="ECO:0000313" key="18">
    <source>
        <dbReference type="EMBL" id="QBF47882.1"/>
    </source>
</evidence>
<dbReference type="InterPro" id="IPR050482">
    <property type="entry name" value="Sensor_HK_TwoCompSys"/>
</dbReference>
<dbReference type="PIRSF" id="PIRSF037434">
    <property type="entry name" value="STHK_ChrS"/>
    <property type="match status" value="1"/>
</dbReference>
<feature type="transmembrane region" description="Helical" evidence="16">
    <location>
        <begin position="86"/>
        <end position="114"/>
    </location>
</feature>
<evidence type="ECO:0000256" key="5">
    <source>
        <dbReference type="ARBA" id="ARBA00017322"/>
    </source>
</evidence>
<dbReference type="EMBL" id="CP036164">
    <property type="protein sequence ID" value="QBF47882.1"/>
    <property type="molecule type" value="Genomic_DNA"/>
</dbReference>
<evidence type="ECO:0000256" key="15">
    <source>
        <dbReference type="ARBA" id="ARBA00030800"/>
    </source>
</evidence>
<comment type="cofactor">
    <cofactor evidence="2">
        <name>[4Fe-4S] cluster</name>
        <dbReference type="ChEBI" id="CHEBI:49883"/>
    </cofactor>
</comment>
<dbReference type="Pfam" id="PF07730">
    <property type="entry name" value="HisKA_3"/>
    <property type="match status" value="1"/>
</dbReference>
<evidence type="ECO:0000256" key="8">
    <source>
        <dbReference type="ARBA" id="ARBA00022679"/>
    </source>
</evidence>
<feature type="transmembrane region" description="Helical" evidence="16">
    <location>
        <begin position="12"/>
        <end position="30"/>
    </location>
</feature>
<evidence type="ECO:0000256" key="13">
    <source>
        <dbReference type="ARBA" id="ARBA00023014"/>
    </source>
</evidence>
<reference evidence="18 19" key="1">
    <citation type="submission" date="2019-02" db="EMBL/GenBank/DDBJ databases">
        <title>Genomic data mining of an Antarctic deep-sea actinobacterium, Janibacterlimosus P3-3-X1.</title>
        <authorList>
            <person name="Liao L."/>
            <person name="Chen B."/>
        </authorList>
    </citation>
    <scope>NUCLEOTIDE SEQUENCE [LARGE SCALE GENOMIC DNA]</scope>
    <source>
        <strain evidence="18 19">P3-3-X1</strain>
    </source>
</reference>
<evidence type="ECO:0000256" key="10">
    <source>
        <dbReference type="ARBA" id="ARBA00022777"/>
    </source>
</evidence>
<dbReference type="InterPro" id="IPR017205">
    <property type="entry name" value="Sig_transdc_His_kinase_ChrS"/>
</dbReference>
<evidence type="ECO:0000256" key="7">
    <source>
        <dbReference type="ARBA" id="ARBA00022490"/>
    </source>
</evidence>
<evidence type="ECO:0000256" key="3">
    <source>
        <dbReference type="ARBA" id="ARBA00004496"/>
    </source>
</evidence>
<evidence type="ECO:0000313" key="19">
    <source>
        <dbReference type="Proteomes" id="UP000290408"/>
    </source>
</evidence>
<keyword evidence="11" id="KW-0408">Iron</keyword>
<keyword evidence="16" id="KW-0812">Transmembrane</keyword>
<dbReference type="GO" id="GO:0046872">
    <property type="term" value="F:metal ion binding"/>
    <property type="evidence" value="ECO:0007669"/>
    <property type="project" value="UniProtKB-KW"/>
</dbReference>
<gene>
    <name evidence="18" type="ORF">EXU32_04685</name>
</gene>
<dbReference type="InterPro" id="IPR011712">
    <property type="entry name" value="Sig_transdc_His_kin_sub3_dim/P"/>
</dbReference>
<dbReference type="InterPro" id="IPR003594">
    <property type="entry name" value="HATPase_dom"/>
</dbReference>
<protein>
    <recommendedName>
        <fullName evidence="5">Oxygen sensor histidine kinase NreB</fullName>
        <ecNumber evidence="4">2.7.13.3</ecNumber>
    </recommendedName>
    <alternativeName>
        <fullName evidence="15">Nitrogen regulation protein B</fullName>
    </alternativeName>
</protein>
<dbReference type="PANTHER" id="PTHR24421:SF62">
    <property type="entry name" value="SENSORY TRANSDUCTION HISTIDINE KINASE"/>
    <property type="match status" value="1"/>
</dbReference>
<keyword evidence="19" id="KW-1185">Reference proteome</keyword>
<feature type="transmembrane region" description="Helical" evidence="16">
    <location>
        <begin position="126"/>
        <end position="145"/>
    </location>
</feature>
<keyword evidence="16" id="KW-1133">Transmembrane helix</keyword>
<feature type="transmembrane region" description="Helical" evidence="16">
    <location>
        <begin position="64"/>
        <end position="80"/>
    </location>
</feature>
<dbReference type="PANTHER" id="PTHR24421">
    <property type="entry name" value="NITRATE/NITRITE SENSOR PROTEIN NARX-RELATED"/>
    <property type="match status" value="1"/>
</dbReference>
<evidence type="ECO:0000256" key="4">
    <source>
        <dbReference type="ARBA" id="ARBA00012438"/>
    </source>
</evidence>
<evidence type="ECO:0000256" key="2">
    <source>
        <dbReference type="ARBA" id="ARBA00001966"/>
    </source>
</evidence>
<evidence type="ECO:0000256" key="6">
    <source>
        <dbReference type="ARBA" id="ARBA00022485"/>
    </source>
</evidence>
<dbReference type="KEGG" id="jli:EXU32_04685"/>
<keyword evidence="9" id="KW-0479">Metal-binding</keyword>
<evidence type="ECO:0000259" key="17">
    <source>
        <dbReference type="PROSITE" id="PS50109"/>
    </source>
</evidence>
<accession>A0A4P6MXN0</accession>
<keyword evidence="13" id="KW-0411">Iron-sulfur</keyword>
<dbReference type="PRINTS" id="PR00344">
    <property type="entry name" value="BCTRLSENSOR"/>
</dbReference>
<comment type="catalytic activity">
    <reaction evidence="1">
        <text>ATP + protein L-histidine = ADP + protein N-phospho-L-histidine.</text>
        <dbReference type="EC" id="2.7.13.3"/>
    </reaction>
</comment>
<dbReference type="Pfam" id="PF02518">
    <property type="entry name" value="HATPase_c"/>
    <property type="match status" value="1"/>
</dbReference>
<dbReference type="EC" id="2.7.13.3" evidence="4"/>
<keyword evidence="7" id="KW-0963">Cytoplasm</keyword>
<evidence type="ECO:0000256" key="9">
    <source>
        <dbReference type="ARBA" id="ARBA00022723"/>
    </source>
</evidence>
<dbReference type="Gene3D" id="3.30.565.10">
    <property type="entry name" value="Histidine kinase-like ATPase, C-terminal domain"/>
    <property type="match status" value="1"/>
</dbReference>
<dbReference type="GO" id="GO:0051539">
    <property type="term" value="F:4 iron, 4 sulfur cluster binding"/>
    <property type="evidence" value="ECO:0007669"/>
    <property type="project" value="UniProtKB-KW"/>
</dbReference>
<dbReference type="OrthoDB" id="144293at2"/>
<dbReference type="GO" id="GO:0016020">
    <property type="term" value="C:membrane"/>
    <property type="evidence" value="ECO:0007669"/>
    <property type="project" value="InterPro"/>
</dbReference>
<keyword evidence="8" id="KW-0808">Transferase</keyword>
<keyword evidence="16" id="KW-0472">Membrane</keyword>
<comment type="subcellular location">
    <subcellularLocation>
        <location evidence="3">Cytoplasm</location>
    </subcellularLocation>
</comment>
<dbReference type="AlphaFoldDB" id="A0A4P6MXN0"/>
<name>A0A4P6MXN0_9MICO</name>
<dbReference type="PROSITE" id="PS50109">
    <property type="entry name" value="HIS_KIN"/>
    <property type="match status" value="1"/>
</dbReference>
<dbReference type="GO" id="GO:0046983">
    <property type="term" value="F:protein dimerization activity"/>
    <property type="evidence" value="ECO:0007669"/>
    <property type="project" value="InterPro"/>
</dbReference>
<dbReference type="Gene3D" id="1.20.5.1930">
    <property type="match status" value="1"/>
</dbReference>
<dbReference type="CDD" id="cd16917">
    <property type="entry name" value="HATPase_UhpB-NarQ-NarX-like"/>
    <property type="match status" value="1"/>
</dbReference>
<dbReference type="GO" id="GO:0000155">
    <property type="term" value="F:phosphorelay sensor kinase activity"/>
    <property type="evidence" value="ECO:0007669"/>
    <property type="project" value="InterPro"/>
</dbReference>
<dbReference type="InterPro" id="IPR036890">
    <property type="entry name" value="HATPase_C_sf"/>
</dbReference>
<evidence type="ECO:0000256" key="1">
    <source>
        <dbReference type="ARBA" id="ARBA00000085"/>
    </source>
</evidence>
<evidence type="ECO:0000256" key="16">
    <source>
        <dbReference type="SAM" id="Phobius"/>
    </source>
</evidence>
<dbReference type="Proteomes" id="UP000290408">
    <property type="component" value="Chromosome"/>
</dbReference>
<keyword evidence="12" id="KW-0902">Two-component regulatory system</keyword>
<sequence>MDRTGTSRWLRLGQHALLGVLALVCGLRAITDGAHPLAELTALAAFIGWYAAGPRLAGKGGGGTVWFVGLTLLWAVLVLVSPENVWLAFSLWLLAGHVLPLLPAVIVSLTVFVVVALEPVRATGEASFAAIIGPFIGMVVALGVAKAQQALVRDGIERQRLITSLYAAQEESAALTDELARVQRAEGASSERTRLSRDIHDGIAQGFSSILLLARAALSEHDPDRLREILRHVESGAAEGLEESRRVVGALAPADLDEGSLTGAVRRVTERFAQESGVAARVVVTGSLTSLPTTAEVTLLRCVQGALANVRTHADAHQVVVSIDETPDSVRVDVVDDGRGFDTEVWTATAAGSPKDGGYGLRATRARLRELGGGLAVESAPGEGTALSAWIPLSHTAKEYP</sequence>
<dbReference type="SUPFAM" id="SSF55874">
    <property type="entry name" value="ATPase domain of HSP90 chaperone/DNA topoisomerase II/histidine kinase"/>
    <property type="match status" value="1"/>
</dbReference>
<proteinExistence type="predicted"/>
<dbReference type="GO" id="GO:0005737">
    <property type="term" value="C:cytoplasm"/>
    <property type="evidence" value="ECO:0007669"/>
    <property type="project" value="UniProtKB-SubCell"/>
</dbReference>